<dbReference type="Gene3D" id="1.25.10.10">
    <property type="entry name" value="Leucine-rich Repeat Variant"/>
    <property type="match status" value="1"/>
</dbReference>
<organism evidence="1 2">
    <name type="scientific">Rosistilla ulvae</name>
    <dbReference type="NCBI Taxonomy" id="1930277"/>
    <lineage>
        <taxon>Bacteria</taxon>
        <taxon>Pseudomonadati</taxon>
        <taxon>Planctomycetota</taxon>
        <taxon>Planctomycetia</taxon>
        <taxon>Pirellulales</taxon>
        <taxon>Pirellulaceae</taxon>
        <taxon>Rosistilla</taxon>
    </lineage>
</organism>
<dbReference type="RefSeq" id="WP_145343599.1">
    <property type="nucleotide sequence ID" value="NZ_CP036261.1"/>
</dbReference>
<reference evidence="1 2" key="1">
    <citation type="submission" date="2019-02" db="EMBL/GenBank/DDBJ databases">
        <title>Deep-cultivation of Planctomycetes and their phenomic and genomic characterization uncovers novel biology.</title>
        <authorList>
            <person name="Wiegand S."/>
            <person name="Jogler M."/>
            <person name="Boedeker C."/>
            <person name="Pinto D."/>
            <person name="Vollmers J."/>
            <person name="Rivas-Marin E."/>
            <person name="Kohn T."/>
            <person name="Peeters S.H."/>
            <person name="Heuer A."/>
            <person name="Rast P."/>
            <person name="Oberbeckmann S."/>
            <person name="Bunk B."/>
            <person name="Jeske O."/>
            <person name="Meyerdierks A."/>
            <person name="Storesund J.E."/>
            <person name="Kallscheuer N."/>
            <person name="Luecker S."/>
            <person name="Lage O.M."/>
            <person name="Pohl T."/>
            <person name="Merkel B.J."/>
            <person name="Hornburger P."/>
            <person name="Mueller R.-W."/>
            <person name="Bruemmer F."/>
            <person name="Labrenz M."/>
            <person name="Spormann A.M."/>
            <person name="Op den Camp H."/>
            <person name="Overmann J."/>
            <person name="Amann R."/>
            <person name="Jetten M.S.M."/>
            <person name="Mascher T."/>
            <person name="Medema M.H."/>
            <person name="Devos D.P."/>
            <person name="Kaster A.-K."/>
            <person name="Ovreas L."/>
            <person name="Rohde M."/>
            <person name="Galperin M.Y."/>
            <person name="Jogler C."/>
        </authorList>
    </citation>
    <scope>NUCLEOTIDE SEQUENCE [LARGE SCALE GENOMIC DNA]</scope>
    <source>
        <strain evidence="1 2">EC9</strain>
    </source>
</reference>
<dbReference type="InterPro" id="IPR016024">
    <property type="entry name" value="ARM-type_fold"/>
</dbReference>
<dbReference type="OrthoDB" id="262632at2"/>
<evidence type="ECO:0000313" key="1">
    <source>
        <dbReference type="EMBL" id="QDS87315.1"/>
    </source>
</evidence>
<proteinExistence type="predicted"/>
<gene>
    <name evidence="1" type="ORF">EC9_14930</name>
</gene>
<accession>A0A517LXG7</accession>
<dbReference type="SUPFAM" id="SSF48371">
    <property type="entry name" value="ARM repeat"/>
    <property type="match status" value="1"/>
</dbReference>
<name>A0A517LXG7_9BACT</name>
<dbReference type="PROSITE" id="PS51257">
    <property type="entry name" value="PROKAR_LIPOPROTEIN"/>
    <property type="match status" value="1"/>
</dbReference>
<dbReference type="KEGG" id="ruv:EC9_14930"/>
<dbReference type="PANTHER" id="PTHR12697">
    <property type="entry name" value="PBS LYASE HEAT-LIKE PROTEIN"/>
    <property type="match status" value="1"/>
</dbReference>
<dbReference type="Pfam" id="PF13646">
    <property type="entry name" value="HEAT_2"/>
    <property type="match status" value="1"/>
</dbReference>
<protein>
    <submittedName>
        <fullName evidence="1">HEAT repeat protein</fullName>
    </submittedName>
</protein>
<dbReference type="PANTHER" id="PTHR12697:SF5">
    <property type="entry name" value="DEOXYHYPUSINE HYDROXYLASE"/>
    <property type="match status" value="1"/>
</dbReference>
<dbReference type="AlphaFoldDB" id="A0A517LXG7"/>
<sequence>MHRLTPLAILATCALLAGCHDGPLFALKTINPVYRSQWAEDEKLGPTDAQRLEELQRLVASMPSLSDADQEYWLKHIEAILENDKNPEMRTHAIRALAGCRNSRVIDLCETQMTDESIKVRMAVCDVLGTRDESRSTQLLATTIGSESNEDVQMAAIAAVGKHRSPEAAQALKASLRSRNPAVRVACVESLGQCTGKDLGDDPQVWVAYLDGKEVDEQKKSFTRQMQDLF</sequence>
<dbReference type="GO" id="GO:0016491">
    <property type="term" value="F:oxidoreductase activity"/>
    <property type="evidence" value="ECO:0007669"/>
    <property type="project" value="TreeGrafter"/>
</dbReference>
<dbReference type="InterPro" id="IPR011989">
    <property type="entry name" value="ARM-like"/>
</dbReference>
<keyword evidence="2" id="KW-1185">Reference proteome</keyword>
<dbReference type="Proteomes" id="UP000319557">
    <property type="component" value="Chromosome"/>
</dbReference>
<evidence type="ECO:0000313" key="2">
    <source>
        <dbReference type="Proteomes" id="UP000319557"/>
    </source>
</evidence>
<dbReference type="EMBL" id="CP036261">
    <property type="protein sequence ID" value="QDS87315.1"/>
    <property type="molecule type" value="Genomic_DNA"/>
</dbReference>